<evidence type="ECO:0000313" key="10">
    <source>
        <dbReference type="EMBL" id="NFF89069.1"/>
    </source>
</evidence>
<keyword evidence="5 9" id="KW-0378">Hydrolase</keyword>
<dbReference type="EMBL" id="SWOV01000049">
    <property type="protein sequence ID" value="NFF89069.1"/>
    <property type="molecule type" value="Genomic_DNA"/>
</dbReference>
<comment type="catalytic activity">
    <reaction evidence="1 9">
        <text>Hydrolysis of (1-&gt;4)-beta-linkages between N-acetylmuramic acid and N-acetyl-D-glucosamine residues in a peptidoglycan and between N-acetyl-D-glucosamine residues in chitodextrins.</text>
        <dbReference type="EC" id="3.2.1.17"/>
    </reaction>
</comment>
<dbReference type="AlphaFoldDB" id="A0A0L9Y629"/>
<dbReference type="Proteomes" id="UP000476820">
    <property type="component" value="Unassembled WGS sequence"/>
</dbReference>
<evidence type="ECO:0000256" key="4">
    <source>
        <dbReference type="ARBA" id="ARBA00022737"/>
    </source>
</evidence>
<evidence type="ECO:0000256" key="3">
    <source>
        <dbReference type="ARBA" id="ARBA00022638"/>
    </source>
</evidence>
<dbReference type="InterPro" id="IPR023346">
    <property type="entry name" value="Lysozyme-like_dom_sf"/>
</dbReference>
<dbReference type="InterPro" id="IPR051018">
    <property type="entry name" value="Bacteriophage_GH24"/>
</dbReference>
<accession>A0A0L9Y629</accession>
<dbReference type="GO" id="GO:0003796">
    <property type="term" value="F:lysozyme activity"/>
    <property type="evidence" value="ECO:0007669"/>
    <property type="project" value="UniProtKB-EC"/>
</dbReference>
<name>A0A0L9Y629_CLOBO</name>
<dbReference type="HAMAP" id="MF_04110">
    <property type="entry name" value="ENDOLYSIN_T4"/>
    <property type="match status" value="1"/>
</dbReference>
<organism evidence="10 11">
    <name type="scientific">Clostridium botulinum</name>
    <dbReference type="NCBI Taxonomy" id="1491"/>
    <lineage>
        <taxon>Bacteria</taxon>
        <taxon>Bacillati</taxon>
        <taxon>Bacillota</taxon>
        <taxon>Clostridia</taxon>
        <taxon>Eubacteriales</taxon>
        <taxon>Clostridiaceae</taxon>
        <taxon>Clostridium</taxon>
    </lineage>
</organism>
<dbReference type="InterPro" id="IPR018337">
    <property type="entry name" value="Cell_wall/Cho-bd_repeat"/>
</dbReference>
<dbReference type="PROSITE" id="PS51170">
    <property type="entry name" value="CW"/>
    <property type="match status" value="2"/>
</dbReference>
<dbReference type="Gene3D" id="2.10.270.10">
    <property type="entry name" value="Cholin Binding"/>
    <property type="match status" value="2"/>
</dbReference>
<feature type="repeat" description="Cell wall-binding" evidence="8">
    <location>
        <begin position="16"/>
        <end position="35"/>
    </location>
</feature>
<dbReference type="EC" id="3.2.1.17" evidence="9"/>
<protein>
    <recommendedName>
        <fullName evidence="9">Lysozyme</fullName>
        <ecNumber evidence="9">3.2.1.17</ecNumber>
    </recommendedName>
</protein>
<dbReference type="InterPro" id="IPR034690">
    <property type="entry name" value="Endolysin_T4_type"/>
</dbReference>
<evidence type="ECO:0000256" key="8">
    <source>
        <dbReference type="PROSITE-ProRule" id="PRU00591"/>
    </source>
</evidence>
<evidence type="ECO:0000256" key="2">
    <source>
        <dbReference type="ARBA" id="ARBA00022529"/>
    </source>
</evidence>
<comment type="caution">
    <text evidence="10">The sequence shown here is derived from an EMBL/GenBank/DDBJ whole genome shotgun (WGS) entry which is preliminary data.</text>
</comment>
<reference evidence="10 11" key="1">
    <citation type="submission" date="2019-04" db="EMBL/GenBank/DDBJ databases">
        <title>Genome sequencing of Clostridium botulinum Groups I-IV and Clostridium butyricum.</title>
        <authorList>
            <person name="Brunt J."/>
            <person name="Van Vliet A.H.M."/>
            <person name="Stringer S.C."/>
            <person name="Carter A.T."/>
            <person name="Peck M.W."/>
        </authorList>
    </citation>
    <scope>NUCLEOTIDE SEQUENCE [LARGE SCALE GENOMIC DNA]</scope>
    <source>
        <strain evidence="10 11">1605</strain>
    </source>
</reference>
<evidence type="ECO:0000256" key="1">
    <source>
        <dbReference type="ARBA" id="ARBA00000632"/>
    </source>
</evidence>
<dbReference type="GO" id="GO:0042742">
    <property type="term" value="P:defense response to bacterium"/>
    <property type="evidence" value="ECO:0007669"/>
    <property type="project" value="UniProtKB-KW"/>
</dbReference>
<dbReference type="Pfam" id="PF01473">
    <property type="entry name" value="Choline_bind_1"/>
    <property type="match status" value="1"/>
</dbReference>
<dbReference type="PANTHER" id="PTHR38107">
    <property type="match status" value="1"/>
</dbReference>
<keyword evidence="2 9" id="KW-0929">Antimicrobial</keyword>
<dbReference type="GO" id="GO:0031640">
    <property type="term" value="P:killing of cells of another organism"/>
    <property type="evidence" value="ECO:0007669"/>
    <property type="project" value="UniProtKB-KW"/>
</dbReference>
<keyword evidence="6" id="KW-1035">Host cytoplasm</keyword>
<sequence>MTQWKWCVEGQDGKVIKGWYEESGNWYYLNDEGIMQTGWIKDKDGLWYYMDSNGVMQTGWIELKGVWYYLEESSNGYKGRCYIDCTATINGKQYTFDKDGHMLENSLVSEACINFIKSWEGFFAKPYYDMVGVLTLGYGMTGDEIKGLSSITESKASDMLKDLINNKYAQIIKKSLDGKNISLKQNEFDALVSFAYNCGTAGLLGSTLYKNIVAGIRDKNTIISNFQAWSNGGGKRIEGLYRRRMKEAAMFLDSDYTGNV</sequence>
<feature type="repeat" description="Cell wall-binding" evidence="8">
    <location>
        <begin position="36"/>
        <end position="56"/>
    </location>
</feature>
<keyword evidence="4" id="KW-0677">Repeat</keyword>
<dbReference type="GO" id="GO:0016998">
    <property type="term" value="P:cell wall macromolecule catabolic process"/>
    <property type="evidence" value="ECO:0007669"/>
    <property type="project" value="InterPro"/>
</dbReference>
<keyword evidence="3 9" id="KW-0081">Bacteriolytic enzyme</keyword>
<dbReference type="Pfam" id="PF19127">
    <property type="entry name" value="Choline_bind_3"/>
    <property type="match status" value="1"/>
</dbReference>
<dbReference type="PANTHER" id="PTHR38107:SF3">
    <property type="entry name" value="LYSOZYME RRRD-RELATED"/>
    <property type="match status" value="1"/>
</dbReference>
<evidence type="ECO:0000256" key="5">
    <source>
        <dbReference type="ARBA" id="ARBA00022801"/>
    </source>
</evidence>
<dbReference type="Pfam" id="PF00959">
    <property type="entry name" value="Phage_lysozyme"/>
    <property type="match status" value="1"/>
</dbReference>
<evidence type="ECO:0000256" key="6">
    <source>
        <dbReference type="ARBA" id="ARBA00023200"/>
    </source>
</evidence>
<evidence type="ECO:0000313" key="11">
    <source>
        <dbReference type="Proteomes" id="UP000476820"/>
    </source>
</evidence>
<gene>
    <name evidence="10" type="ORF">FC774_14540</name>
</gene>
<keyword evidence="7 9" id="KW-0326">Glycosidase</keyword>
<evidence type="ECO:0000256" key="9">
    <source>
        <dbReference type="RuleBase" id="RU003788"/>
    </source>
</evidence>
<dbReference type="OrthoDB" id="529831at2"/>
<dbReference type="SUPFAM" id="SSF69360">
    <property type="entry name" value="Cell wall binding repeat"/>
    <property type="match status" value="1"/>
</dbReference>
<evidence type="ECO:0000256" key="7">
    <source>
        <dbReference type="ARBA" id="ARBA00023295"/>
    </source>
</evidence>
<dbReference type="GO" id="GO:0009253">
    <property type="term" value="P:peptidoglycan catabolic process"/>
    <property type="evidence" value="ECO:0007669"/>
    <property type="project" value="InterPro"/>
</dbReference>
<dbReference type="InterPro" id="IPR023347">
    <property type="entry name" value="Lysozyme_dom_sf"/>
</dbReference>
<dbReference type="Gene3D" id="1.10.530.40">
    <property type="match status" value="1"/>
</dbReference>
<dbReference type="RefSeq" id="WP_017825272.1">
    <property type="nucleotide sequence ID" value="NZ_LFPA01000091.1"/>
</dbReference>
<dbReference type="SUPFAM" id="SSF53955">
    <property type="entry name" value="Lysozyme-like"/>
    <property type="match status" value="1"/>
</dbReference>
<dbReference type="InterPro" id="IPR033907">
    <property type="entry name" value="Endolysin_autolysin"/>
</dbReference>
<dbReference type="CDD" id="cd00737">
    <property type="entry name" value="lyz_endolysin_autolysin"/>
    <property type="match status" value="1"/>
</dbReference>
<dbReference type="InterPro" id="IPR002196">
    <property type="entry name" value="Glyco_hydro_24"/>
</dbReference>
<proteinExistence type="inferred from homology"/>
<comment type="similarity">
    <text evidence="9">Belongs to the glycosyl hydrolase 24 family.</text>
</comment>